<dbReference type="PANTHER" id="PTHR43422:SF3">
    <property type="entry name" value="THIAMINE THIAZOLE SYNTHASE"/>
    <property type="match status" value="1"/>
</dbReference>
<feature type="region of interest" description="Disordered" evidence="1">
    <location>
        <begin position="427"/>
        <end position="447"/>
    </location>
</feature>
<dbReference type="Proteomes" id="UP000545761">
    <property type="component" value="Unassembled WGS sequence"/>
</dbReference>
<dbReference type="SUPFAM" id="SSF51905">
    <property type="entry name" value="FAD/NAD(P)-binding domain"/>
    <property type="match status" value="1"/>
</dbReference>
<dbReference type="Gene3D" id="3.50.50.60">
    <property type="entry name" value="FAD/NAD(P)-binding domain"/>
    <property type="match status" value="1"/>
</dbReference>
<sequence length="447" mass="49355">MKQHATGARPCHAIVLGGGFAGLLAAHVLARHDAQVTIIDPDPIRDASPYRRGTPQARHPHGMLHRGATVLEGIFPGFSDELIRRGAPVFDFGEGARVLFPSGWASPVTSHVRHHAASRPLLESVLRERVLSHPAIEIADGTWADGLVWRDGQVTGIHDTEGERRLADLVVDATGRTSRLTDWLTSAGLPPPAPRRVRAQLSYTSRLFACTPKYTPAWQVTAELTYAPHLRRGAVAVRIEENRIQLTLIGADGERAPRDDEGFRRYAAGLRSPHHLEVISRALPLGAIYRYGGLDNCWRLYHRMRHWPEGLIAIGDAVCTLNPVYGHGMTVAALEAEILNRLLGRLRDCRAPGFGHAFQQALPTAIRTPWQLAAYSDIGWQDTGRRTPALLAHRTVRRIIDRMPADPDLYRRFIKVQNLTAHPATLAPPAVLHRKPRHPIGTSAPPP</sequence>
<proteinExistence type="predicted"/>
<accession>A0A7W0DVQ6</accession>
<organism evidence="2 3">
    <name type="scientific">Streptomyces himalayensis subsp. himalayensis</name>
    <dbReference type="NCBI Taxonomy" id="2756131"/>
    <lineage>
        <taxon>Bacteria</taxon>
        <taxon>Bacillati</taxon>
        <taxon>Actinomycetota</taxon>
        <taxon>Actinomycetes</taxon>
        <taxon>Kitasatosporales</taxon>
        <taxon>Streptomycetaceae</taxon>
        <taxon>Streptomyces</taxon>
        <taxon>Streptomyces himalayensis</taxon>
    </lineage>
</organism>
<dbReference type="Pfam" id="PF13450">
    <property type="entry name" value="NAD_binding_8"/>
    <property type="match status" value="1"/>
</dbReference>
<comment type="caution">
    <text evidence="2">The sequence shown here is derived from an EMBL/GenBank/DDBJ whole genome shotgun (WGS) entry which is preliminary data.</text>
</comment>
<evidence type="ECO:0000256" key="1">
    <source>
        <dbReference type="SAM" id="MobiDB-lite"/>
    </source>
</evidence>
<gene>
    <name evidence="2" type="ORF">H1D24_40115</name>
</gene>
<evidence type="ECO:0000313" key="3">
    <source>
        <dbReference type="Proteomes" id="UP000545761"/>
    </source>
</evidence>
<dbReference type="EMBL" id="JACEHE010000055">
    <property type="protein sequence ID" value="MBA2951795.1"/>
    <property type="molecule type" value="Genomic_DNA"/>
</dbReference>
<name>A0A7W0DVQ6_9ACTN</name>
<dbReference type="InterPro" id="IPR036188">
    <property type="entry name" value="FAD/NAD-bd_sf"/>
</dbReference>
<evidence type="ECO:0000313" key="2">
    <source>
        <dbReference type="EMBL" id="MBA2951795.1"/>
    </source>
</evidence>
<protein>
    <submittedName>
        <fullName evidence="2">NAD(P)-binding protein</fullName>
    </submittedName>
</protein>
<dbReference type="AlphaFoldDB" id="A0A7W0DVQ6"/>
<reference evidence="2 3" key="1">
    <citation type="submission" date="2020-07" db="EMBL/GenBank/DDBJ databases">
        <title>Streptomyces isolated from Indian soil.</title>
        <authorList>
            <person name="Mandal S."/>
            <person name="Maiti P.K."/>
        </authorList>
    </citation>
    <scope>NUCLEOTIDE SEQUENCE [LARGE SCALE GENOMIC DNA]</scope>
    <source>
        <strain evidence="2 3">PSKA28</strain>
    </source>
</reference>
<dbReference type="RefSeq" id="WP_181662705.1">
    <property type="nucleotide sequence ID" value="NZ_JACEHE010000055.1"/>
</dbReference>
<dbReference type="PANTHER" id="PTHR43422">
    <property type="entry name" value="THIAMINE THIAZOLE SYNTHASE"/>
    <property type="match status" value="1"/>
</dbReference>